<dbReference type="Gene3D" id="3.40.190.10">
    <property type="entry name" value="Periplasmic binding protein-like II"/>
    <property type="match status" value="2"/>
</dbReference>
<dbReference type="InterPro" id="IPR000847">
    <property type="entry name" value="LysR_HTH_N"/>
</dbReference>
<evidence type="ECO:0000256" key="5">
    <source>
        <dbReference type="ARBA" id="ARBA00023163"/>
    </source>
</evidence>
<dbReference type="PANTHER" id="PTHR30346:SF26">
    <property type="entry name" value="HYDROGEN PEROXIDE-INDUCIBLE GENES ACTIVATOR"/>
    <property type="match status" value="1"/>
</dbReference>
<comment type="similarity">
    <text evidence="1">Belongs to the LysR transcriptional regulatory family.</text>
</comment>
<keyword evidence="4" id="KW-0010">Activator</keyword>
<comment type="caution">
    <text evidence="8">The sequence shown here is derived from an EMBL/GenBank/DDBJ whole genome shotgun (WGS) entry which is preliminary data.</text>
</comment>
<dbReference type="SUPFAM" id="SSF53850">
    <property type="entry name" value="Periplasmic binding protein-like II"/>
    <property type="match status" value="1"/>
</dbReference>
<dbReference type="PRINTS" id="PR00039">
    <property type="entry name" value="HTHLYSR"/>
</dbReference>
<reference evidence="8" key="1">
    <citation type="submission" date="2023-05" db="EMBL/GenBank/DDBJ databases">
        <title>Metabolic capabilities are highly conserved among human nasal-associated Corynebacterium species in pangenomic analyses.</title>
        <authorList>
            <person name="Tran T.H."/>
            <person name="Roberts A.Q."/>
            <person name="Escapa I.F."/>
            <person name="Gao W."/>
            <person name="Conlan S."/>
            <person name="Kong H."/>
            <person name="Segre J.A."/>
            <person name="Kelly M.S."/>
            <person name="Lemon K.P."/>
        </authorList>
    </citation>
    <scope>NUCLEOTIDE SEQUENCE</scope>
    <source>
        <strain evidence="8">KPL2654</strain>
    </source>
</reference>
<dbReference type="AlphaFoldDB" id="A0AAP4BSY4"/>
<dbReference type="SUPFAM" id="SSF46785">
    <property type="entry name" value="Winged helix' DNA-binding domain"/>
    <property type="match status" value="1"/>
</dbReference>
<evidence type="ECO:0000313" key="9">
    <source>
        <dbReference type="Proteomes" id="UP001226160"/>
    </source>
</evidence>
<organism evidence="8 9">
    <name type="scientific">Corynebacterium propinquum</name>
    <dbReference type="NCBI Taxonomy" id="43769"/>
    <lineage>
        <taxon>Bacteria</taxon>
        <taxon>Bacillati</taxon>
        <taxon>Actinomycetota</taxon>
        <taxon>Actinomycetes</taxon>
        <taxon>Mycobacteriales</taxon>
        <taxon>Corynebacteriaceae</taxon>
        <taxon>Corynebacterium</taxon>
    </lineage>
</organism>
<dbReference type="FunFam" id="1.10.10.10:FF:000001">
    <property type="entry name" value="LysR family transcriptional regulator"/>
    <property type="match status" value="1"/>
</dbReference>
<dbReference type="CDD" id="cd08411">
    <property type="entry name" value="PBP2_OxyR"/>
    <property type="match status" value="1"/>
</dbReference>
<dbReference type="Pfam" id="PF03466">
    <property type="entry name" value="LysR_substrate"/>
    <property type="match status" value="1"/>
</dbReference>
<dbReference type="Pfam" id="PF00126">
    <property type="entry name" value="HTH_1"/>
    <property type="match status" value="1"/>
</dbReference>
<dbReference type="InterPro" id="IPR036390">
    <property type="entry name" value="WH_DNA-bd_sf"/>
</dbReference>
<gene>
    <name evidence="8" type="ORF">QPX54_02130</name>
</gene>
<protein>
    <recommendedName>
        <fullName evidence="6">Probable hydrogen peroxide-inducible genes activator</fullName>
    </recommendedName>
</protein>
<evidence type="ECO:0000313" key="8">
    <source>
        <dbReference type="EMBL" id="MDK4325318.1"/>
    </source>
</evidence>
<dbReference type="InterPro" id="IPR036388">
    <property type="entry name" value="WH-like_DNA-bd_sf"/>
</dbReference>
<sequence>MSNKEFSPTLSQLRTFATVAENRHFGTAATKLGISQPSLSQALVTLEQGLGVQLIERSTRKVIVTAAGEQLLPYALATLQAAELFVTESRGSAGTLDGPLTLGIIPTVAPYILPDVLRATAEEYPKLTLHIVEEQTAHLLQQLREGAIDVAMIALPADVSAFVERPLYTENMALVVNEDHELAGCADLSLDALHSVELLLLDDGHCLRDQILELCRRVDRQPQSQNSWVTRAASLTTIMQLVVARFGATLVPESALDAECRKPGLSVANFADHVQAERTIGLVYRASSSRGDDFAALGEILQRAYHQAVDRAQDLQVSRAERRASLR</sequence>
<accession>A0AAP4BSY4</accession>
<evidence type="ECO:0000256" key="3">
    <source>
        <dbReference type="ARBA" id="ARBA00023125"/>
    </source>
</evidence>
<dbReference type="RefSeq" id="WP_284589485.1">
    <property type="nucleotide sequence ID" value="NZ_CP100361.1"/>
</dbReference>
<name>A0AAP4BSY4_9CORY</name>
<dbReference type="InterPro" id="IPR005119">
    <property type="entry name" value="LysR_subst-bd"/>
</dbReference>
<keyword evidence="3" id="KW-0238">DNA-binding</keyword>
<dbReference type="Gene3D" id="1.10.10.10">
    <property type="entry name" value="Winged helix-like DNA-binding domain superfamily/Winged helix DNA-binding domain"/>
    <property type="match status" value="1"/>
</dbReference>
<dbReference type="PROSITE" id="PS50931">
    <property type="entry name" value="HTH_LYSR"/>
    <property type="match status" value="1"/>
</dbReference>
<dbReference type="GO" id="GO:0003677">
    <property type="term" value="F:DNA binding"/>
    <property type="evidence" value="ECO:0007669"/>
    <property type="project" value="UniProtKB-KW"/>
</dbReference>
<dbReference type="Proteomes" id="UP001226160">
    <property type="component" value="Unassembled WGS sequence"/>
</dbReference>
<dbReference type="GO" id="GO:0032993">
    <property type="term" value="C:protein-DNA complex"/>
    <property type="evidence" value="ECO:0007669"/>
    <property type="project" value="TreeGrafter"/>
</dbReference>
<evidence type="ECO:0000259" key="7">
    <source>
        <dbReference type="PROSITE" id="PS50931"/>
    </source>
</evidence>
<proteinExistence type="inferred from homology"/>
<dbReference type="EMBL" id="JASNVP010000002">
    <property type="protein sequence ID" value="MDK4325318.1"/>
    <property type="molecule type" value="Genomic_DNA"/>
</dbReference>
<keyword evidence="2" id="KW-0805">Transcription regulation</keyword>
<evidence type="ECO:0000256" key="1">
    <source>
        <dbReference type="ARBA" id="ARBA00009437"/>
    </source>
</evidence>
<feature type="domain" description="HTH lysR-type" evidence="7">
    <location>
        <begin position="8"/>
        <end position="65"/>
    </location>
</feature>
<evidence type="ECO:0000256" key="6">
    <source>
        <dbReference type="ARBA" id="ARBA00040885"/>
    </source>
</evidence>
<evidence type="ECO:0000256" key="4">
    <source>
        <dbReference type="ARBA" id="ARBA00023159"/>
    </source>
</evidence>
<dbReference type="GO" id="GO:0003700">
    <property type="term" value="F:DNA-binding transcription factor activity"/>
    <property type="evidence" value="ECO:0007669"/>
    <property type="project" value="InterPro"/>
</dbReference>
<dbReference type="PANTHER" id="PTHR30346">
    <property type="entry name" value="TRANSCRIPTIONAL DUAL REGULATOR HCAR-RELATED"/>
    <property type="match status" value="1"/>
</dbReference>
<evidence type="ECO:0000256" key="2">
    <source>
        <dbReference type="ARBA" id="ARBA00023015"/>
    </source>
</evidence>
<keyword evidence="5" id="KW-0804">Transcription</keyword>